<accession>H8FPE9</accession>
<comment type="caution">
    <text evidence="5">The sequence shown here is derived from an EMBL/GenBank/DDBJ whole genome shotgun (WGS) entry which is preliminary data.</text>
</comment>
<evidence type="ECO:0000256" key="1">
    <source>
        <dbReference type="ARBA" id="ARBA00004275"/>
    </source>
</evidence>
<dbReference type="InterPro" id="IPR001753">
    <property type="entry name" value="Enoyl-CoA_hydra/iso"/>
</dbReference>
<dbReference type="RefSeq" id="WP_002726349.1">
    <property type="nucleotide sequence ID" value="NZ_CAHP01000011.1"/>
</dbReference>
<dbReference type="Pfam" id="PF00378">
    <property type="entry name" value="ECH_1"/>
    <property type="match status" value="1"/>
</dbReference>
<name>H8FPE9_MAGML</name>
<protein>
    <submittedName>
        <fullName evidence="5">Enoyl-CoA hydratase/isomerase</fullName>
    </submittedName>
</protein>
<keyword evidence="4 5" id="KW-0413">Isomerase</keyword>
<dbReference type="AlphaFoldDB" id="H8FPE9"/>
<dbReference type="Gene3D" id="1.10.12.10">
    <property type="entry name" value="Lyase 2-enoyl-coa Hydratase, Chain A, domain 2"/>
    <property type="match status" value="1"/>
</dbReference>
<sequence>MTGITIRHDGATMIVGFDRPDKRNAITVAMYAELATALESAEANPAVRVVLFQGNGGVFTAGNDLRDFLENPPDGPDHPAFRFIRTLAAASKVLVAAVDGPAIGVGATMLLHCDVVIAARGAQFAFPFINLGLVPEAGSSLLLPRLVGYHRAAALLMLGDTFDAETARDIGLVAQVVEPDTLLPEAVALSARLAAKAPEALRQVKALLKSPREEVDTRIVEEAEMFMRRLRSPELREAVDAFFAKRPPDFTRFA</sequence>
<dbReference type="InterPro" id="IPR051053">
    <property type="entry name" value="ECH/Chromodomain_protein"/>
</dbReference>
<proteinExistence type="inferred from homology"/>
<evidence type="ECO:0000256" key="3">
    <source>
        <dbReference type="ARBA" id="ARBA00023140"/>
    </source>
</evidence>
<evidence type="ECO:0000313" key="5">
    <source>
        <dbReference type="EMBL" id="CCG40237.1"/>
    </source>
</evidence>
<dbReference type="OrthoDB" id="9797151at2"/>
<dbReference type="InterPro" id="IPR014748">
    <property type="entry name" value="Enoyl-CoA_hydra_C"/>
</dbReference>
<dbReference type="Gene3D" id="3.90.226.10">
    <property type="entry name" value="2-enoyl-CoA Hydratase, Chain A, domain 1"/>
    <property type="match status" value="1"/>
</dbReference>
<organism evidence="5 6">
    <name type="scientific">Magnetospirillum molischianum DSM 120</name>
    <dbReference type="NCBI Taxonomy" id="1150626"/>
    <lineage>
        <taxon>Bacteria</taxon>
        <taxon>Pseudomonadati</taxon>
        <taxon>Pseudomonadota</taxon>
        <taxon>Alphaproteobacteria</taxon>
        <taxon>Rhodospirillales</taxon>
        <taxon>Rhodospirillaceae</taxon>
        <taxon>Magnetospirillum</taxon>
    </lineage>
</organism>
<dbReference type="CDD" id="cd06558">
    <property type="entry name" value="crotonase-like"/>
    <property type="match status" value="1"/>
</dbReference>
<evidence type="ECO:0000256" key="2">
    <source>
        <dbReference type="ARBA" id="ARBA00005254"/>
    </source>
</evidence>
<evidence type="ECO:0000313" key="6">
    <source>
        <dbReference type="Proteomes" id="UP000004169"/>
    </source>
</evidence>
<dbReference type="GO" id="GO:0004165">
    <property type="term" value="F:delta(3)-delta(2)-enoyl-CoA isomerase activity"/>
    <property type="evidence" value="ECO:0007669"/>
    <property type="project" value="UniProtKB-ARBA"/>
</dbReference>
<dbReference type="Proteomes" id="UP000004169">
    <property type="component" value="Unassembled WGS sequence"/>
</dbReference>
<evidence type="ECO:0000256" key="4">
    <source>
        <dbReference type="ARBA" id="ARBA00023235"/>
    </source>
</evidence>
<reference evidence="5 6" key="1">
    <citation type="journal article" date="2012" name="J. Bacteriol.">
        <title>Draft Genome Sequence of the Purple Photosynthetic Bacterium Phaeospirillum molischianum DSM120, a Particularly Versatile Bacterium.</title>
        <authorList>
            <person name="Duquesne K."/>
            <person name="Prima V."/>
            <person name="Ji B."/>
            <person name="Rouy Z."/>
            <person name="Medigue C."/>
            <person name="Talla E."/>
            <person name="Sturgis J.N."/>
        </authorList>
    </citation>
    <scope>NUCLEOTIDE SEQUENCE [LARGE SCALE GENOMIC DNA]</scope>
    <source>
        <strain evidence="6">DSM120</strain>
    </source>
</reference>
<dbReference type="EMBL" id="CAHP01000011">
    <property type="protein sequence ID" value="CCG40237.1"/>
    <property type="molecule type" value="Genomic_DNA"/>
</dbReference>
<dbReference type="eggNOG" id="COG1024">
    <property type="taxonomic scope" value="Bacteria"/>
</dbReference>
<dbReference type="PANTHER" id="PTHR43684:SF1">
    <property type="entry name" value="ENOYL-COA DELTA ISOMERASE 2"/>
    <property type="match status" value="1"/>
</dbReference>
<dbReference type="SUPFAM" id="SSF52096">
    <property type="entry name" value="ClpP/crotonase"/>
    <property type="match status" value="1"/>
</dbReference>
<keyword evidence="3" id="KW-0576">Peroxisome</keyword>
<comment type="similarity">
    <text evidence="2">Belongs to the enoyl-CoA hydratase/isomerase family.</text>
</comment>
<dbReference type="PANTHER" id="PTHR43684">
    <property type="match status" value="1"/>
</dbReference>
<keyword evidence="6" id="KW-1185">Reference proteome</keyword>
<dbReference type="STRING" id="1150626.PHAMO_190046"/>
<gene>
    <name evidence="5" type="ORF">PHAMO_190046</name>
</gene>
<comment type="subcellular location">
    <subcellularLocation>
        <location evidence="1">Peroxisome</location>
    </subcellularLocation>
</comment>
<dbReference type="InterPro" id="IPR029045">
    <property type="entry name" value="ClpP/crotonase-like_dom_sf"/>
</dbReference>